<dbReference type="HOGENOM" id="CLU_960555_0_0_1"/>
<dbReference type="OMA" id="IHDENIT"/>
<reference evidence="1 2" key="1">
    <citation type="journal article" date="1998" name="Science">
        <title>Genome sequence of the nematode C. elegans: a platform for investigating biology.</title>
        <authorList>
            <consortium name="The C. elegans sequencing consortium"/>
            <person name="Sulson J.E."/>
            <person name="Waterston R."/>
        </authorList>
    </citation>
    <scope>NUCLEOTIDE SEQUENCE [LARGE SCALE GENOMIC DNA]</scope>
    <source>
        <strain evidence="1 2">Bristol N2</strain>
    </source>
</reference>
<dbReference type="Proteomes" id="UP000001940">
    <property type="component" value="Chromosome IV"/>
</dbReference>
<keyword evidence="2" id="KW-1185">Reference proteome</keyword>
<dbReference type="eggNOG" id="ENOG502RTA0">
    <property type="taxonomic scope" value="Eukaryota"/>
</dbReference>
<dbReference type="WormBase" id="T13F2.4">
    <property type="protein sequence ID" value="CE44533"/>
    <property type="gene ID" value="WBGene00011744"/>
</dbReference>
<evidence type="ECO:0000313" key="3">
    <source>
        <dbReference type="WormBase" id="T13F2.4"/>
    </source>
</evidence>
<organism evidence="1 2">
    <name type="scientific">Caenorhabditis elegans</name>
    <dbReference type="NCBI Taxonomy" id="6239"/>
    <lineage>
        <taxon>Eukaryota</taxon>
        <taxon>Metazoa</taxon>
        <taxon>Ecdysozoa</taxon>
        <taxon>Nematoda</taxon>
        <taxon>Chromadorea</taxon>
        <taxon>Rhabditida</taxon>
        <taxon>Rhabditina</taxon>
        <taxon>Rhabditomorpha</taxon>
        <taxon>Rhabditoidea</taxon>
        <taxon>Rhabditidae</taxon>
        <taxon>Peloderinae</taxon>
        <taxon>Caenorhabditis</taxon>
    </lineage>
</organism>
<gene>
    <name evidence="1" type="ORF">CELE_T13F2.4</name>
    <name evidence="1 3" type="ORF">T13F2.4</name>
</gene>
<dbReference type="InParanoid" id="Q94047"/>
<accession>Q94047</accession>
<dbReference type="AlphaFoldDB" id="Q94047"/>
<sequence>MMCVQKVEKISNNSKIKKTTKRDAKPKKPKMWRVIAQKLVETIAHEMKISEIMDLSIMAETISNGCNERIKKHFKNLQFRYLNTLEIEVNGEKMTVFNIISFIEYLGTYNICINYAEFKNFPTDGVLRKALFEAVQRISKKTILFQIFDDTISFDEISLIALFKESSSVAPVVLKDYLKERVPVNAKYIELHLNSLETSVLPKFFRKKLMELINPRKMEIYFNINNEIPPTFQTSSFDDTYLFQRDNIKEIINDNLQFLNFYFNCSKASGIQNFYFKLHNIEISYFL</sequence>
<dbReference type="UCSC" id="T13F2.4">
    <property type="organism name" value="c. elegans"/>
</dbReference>
<evidence type="ECO:0000313" key="2">
    <source>
        <dbReference type="Proteomes" id="UP000001940"/>
    </source>
</evidence>
<dbReference type="OrthoDB" id="5873813at2759"/>
<proteinExistence type="predicted"/>
<dbReference type="KEGG" id="cel:CELE_T13F2.4"/>
<name>Q94047_CAEEL</name>
<dbReference type="RefSeq" id="NP_501747.2">
    <property type="nucleotide sequence ID" value="NM_069346.2"/>
</dbReference>
<dbReference type="PaxDb" id="6239-T13F2.4"/>
<dbReference type="Bgee" id="WBGene00011744">
    <property type="expression patterns" value="Expressed in larva and 1 other cell type or tissue"/>
</dbReference>
<evidence type="ECO:0000313" key="1">
    <source>
        <dbReference type="EMBL" id="CAB03355.2"/>
    </source>
</evidence>
<dbReference type="AGR" id="WB:WBGene00011744"/>
<dbReference type="FunCoup" id="Q94047">
    <property type="interactions" value="258"/>
</dbReference>
<dbReference type="CTD" id="188476"/>
<protein>
    <submittedName>
        <fullName evidence="1">FTH domain-containing protein</fullName>
    </submittedName>
</protein>
<dbReference type="EMBL" id="BX284604">
    <property type="protein sequence ID" value="CAB03355.2"/>
    <property type="molecule type" value="Genomic_DNA"/>
</dbReference>
<dbReference type="GeneID" id="188476"/>